<dbReference type="HOGENOM" id="CLU_017584_0_0_11"/>
<dbReference type="Gene3D" id="1.10.10.10">
    <property type="entry name" value="Winged helix-like DNA-binding domain superfamily/Winged helix DNA-binding domain"/>
    <property type="match status" value="1"/>
</dbReference>
<proteinExistence type="inferred from homology"/>
<keyword evidence="5" id="KW-0804">Transcription</keyword>
<dbReference type="InterPro" id="IPR000524">
    <property type="entry name" value="Tscrpt_reg_HTH_GntR"/>
</dbReference>
<dbReference type="InterPro" id="IPR015421">
    <property type="entry name" value="PyrdxlP-dep_Trfase_major"/>
</dbReference>
<dbReference type="InterPro" id="IPR015424">
    <property type="entry name" value="PyrdxlP-dep_Trfase"/>
</dbReference>
<dbReference type="GO" id="GO:0003700">
    <property type="term" value="F:DNA-binding transcription factor activity"/>
    <property type="evidence" value="ECO:0007669"/>
    <property type="project" value="InterPro"/>
</dbReference>
<evidence type="ECO:0000256" key="3">
    <source>
        <dbReference type="ARBA" id="ARBA00023015"/>
    </source>
</evidence>
<dbReference type="Pfam" id="PF00392">
    <property type="entry name" value="GntR"/>
    <property type="match status" value="1"/>
</dbReference>
<dbReference type="SUPFAM" id="SSF53383">
    <property type="entry name" value="PLP-dependent transferases"/>
    <property type="match status" value="1"/>
</dbReference>
<dbReference type="EMBL" id="CT573213">
    <property type="protein sequence ID" value="CAJ63346.1"/>
    <property type="molecule type" value="Genomic_DNA"/>
</dbReference>
<gene>
    <name evidence="7" type="ordered locus">FRAAL4705</name>
</gene>
<dbReference type="InterPro" id="IPR036390">
    <property type="entry name" value="WH_DNA-bd_sf"/>
</dbReference>
<comment type="similarity">
    <text evidence="1">In the C-terminal section; belongs to the class-I pyridoxal-phosphate-dependent aminotransferase family.</text>
</comment>
<dbReference type="RefSeq" id="WP_011605819.1">
    <property type="nucleotide sequence ID" value="NC_008278.1"/>
</dbReference>
<keyword evidence="8" id="KW-1185">Reference proteome</keyword>
<evidence type="ECO:0000256" key="2">
    <source>
        <dbReference type="ARBA" id="ARBA00022898"/>
    </source>
</evidence>
<dbReference type="Proteomes" id="UP000000657">
    <property type="component" value="Chromosome"/>
</dbReference>
<organism evidence="7 8">
    <name type="scientific">Frankia alni (strain DSM 45986 / CECT 9034 / ACN14a)</name>
    <dbReference type="NCBI Taxonomy" id="326424"/>
    <lineage>
        <taxon>Bacteria</taxon>
        <taxon>Bacillati</taxon>
        <taxon>Actinomycetota</taxon>
        <taxon>Actinomycetes</taxon>
        <taxon>Frankiales</taxon>
        <taxon>Frankiaceae</taxon>
        <taxon>Frankia</taxon>
    </lineage>
</organism>
<dbReference type="CDD" id="cd07377">
    <property type="entry name" value="WHTH_GntR"/>
    <property type="match status" value="1"/>
</dbReference>
<dbReference type="Gene3D" id="3.90.1150.10">
    <property type="entry name" value="Aspartate Aminotransferase, domain 1"/>
    <property type="match status" value="1"/>
</dbReference>
<evidence type="ECO:0000256" key="1">
    <source>
        <dbReference type="ARBA" id="ARBA00005384"/>
    </source>
</evidence>
<dbReference type="GO" id="GO:0008483">
    <property type="term" value="F:transaminase activity"/>
    <property type="evidence" value="ECO:0007669"/>
    <property type="project" value="UniProtKB-KW"/>
</dbReference>
<reference evidence="7 8" key="1">
    <citation type="journal article" date="2007" name="Genome Res.">
        <title>Genome characteristics of facultatively symbiotic Frankia sp. strains reflect host range and host plant biogeography.</title>
        <authorList>
            <person name="Normand P."/>
            <person name="Lapierre P."/>
            <person name="Tisa L.S."/>
            <person name="Gogarten J.P."/>
            <person name="Alloisio N."/>
            <person name="Bagnarol E."/>
            <person name="Bassi C.A."/>
            <person name="Berry A.M."/>
            <person name="Bickhart D.M."/>
            <person name="Choisne N."/>
            <person name="Couloux A."/>
            <person name="Cournoyer B."/>
            <person name="Cruveiller S."/>
            <person name="Daubin V."/>
            <person name="Demange N."/>
            <person name="Francino M.P."/>
            <person name="Goltsman E."/>
            <person name="Huang Y."/>
            <person name="Kopp O.R."/>
            <person name="Labarre L."/>
            <person name="Lapidus A."/>
            <person name="Lavire C."/>
            <person name="Marechal J."/>
            <person name="Martinez M."/>
            <person name="Mastronunzio J.E."/>
            <person name="Mullin B.C."/>
            <person name="Niemann J."/>
            <person name="Pujic P."/>
            <person name="Rawnsley T."/>
            <person name="Rouy Z."/>
            <person name="Schenowitz C."/>
            <person name="Sellstedt A."/>
            <person name="Tavares F."/>
            <person name="Tomkins J.P."/>
            <person name="Vallenet D."/>
            <person name="Valverde C."/>
            <person name="Wall L.G."/>
            <person name="Wang Y."/>
            <person name="Medigue C."/>
            <person name="Benson D.R."/>
        </authorList>
    </citation>
    <scope>NUCLEOTIDE SEQUENCE [LARGE SCALE GENOMIC DNA]</scope>
    <source>
        <strain evidence="8">DSM 45986 / CECT 9034 / ACN14a</strain>
    </source>
</reference>
<dbReference type="PROSITE" id="PS50949">
    <property type="entry name" value="HTH_GNTR"/>
    <property type="match status" value="1"/>
</dbReference>
<name>Q0RGP1_FRAAA</name>
<accession>Q0RGP1</accession>
<keyword evidence="4 7" id="KW-0238">DNA-binding</keyword>
<dbReference type="SMART" id="SM00345">
    <property type="entry name" value="HTH_GNTR"/>
    <property type="match status" value="1"/>
</dbReference>
<evidence type="ECO:0000256" key="5">
    <source>
        <dbReference type="ARBA" id="ARBA00023163"/>
    </source>
</evidence>
<dbReference type="PANTHER" id="PTHR46577">
    <property type="entry name" value="HTH-TYPE TRANSCRIPTIONAL REGULATORY PROTEIN GABR"/>
    <property type="match status" value="1"/>
</dbReference>
<evidence type="ECO:0000313" key="7">
    <source>
        <dbReference type="EMBL" id="CAJ63346.1"/>
    </source>
</evidence>
<evidence type="ECO:0000313" key="8">
    <source>
        <dbReference type="Proteomes" id="UP000000657"/>
    </source>
</evidence>
<dbReference type="InterPro" id="IPR036388">
    <property type="entry name" value="WH-like_DNA-bd_sf"/>
</dbReference>
<dbReference type="Pfam" id="PF00155">
    <property type="entry name" value="Aminotran_1_2"/>
    <property type="match status" value="1"/>
</dbReference>
<keyword evidence="2" id="KW-0663">Pyridoxal phosphate</keyword>
<evidence type="ECO:0000259" key="6">
    <source>
        <dbReference type="PROSITE" id="PS50949"/>
    </source>
</evidence>
<dbReference type="GO" id="GO:0030170">
    <property type="term" value="F:pyridoxal phosphate binding"/>
    <property type="evidence" value="ECO:0007669"/>
    <property type="project" value="InterPro"/>
</dbReference>
<keyword evidence="7" id="KW-0808">Transferase</keyword>
<dbReference type="AlphaFoldDB" id="Q0RGP1"/>
<dbReference type="CDD" id="cd00609">
    <property type="entry name" value="AAT_like"/>
    <property type="match status" value="1"/>
</dbReference>
<dbReference type="STRING" id="326424.FRAAL4705"/>
<dbReference type="InterPro" id="IPR051446">
    <property type="entry name" value="HTH_trans_reg/aminotransferase"/>
</dbReference>
<evidence type="ECO:0000256" key="4">
    <source>
        <dbReference type="ARBA" id="ARBA00023125"/>
    </source>
</evidence>
<dbReference type="eggNOG" id="COG1167">
    <property type="taxonomic scope" value="Bacteria"/>
</dbReference>
<dbReference type="KEGG" id="fal:FRAAL4705"/>
<keyword evidence="3" id="KW-0805">Transcription regulation</keyword>
<feature type="domain" description="HTH gntR-type" evidence="6">
    <location>
        <begin position="1"/>
        <end position="69"/>
    </location>
</feature>
<dbReference type="Gene3D" id="3.40.640.10">
    <property type="entry name" value="Type I PLP-dependent aspartate aminotransferase-like (Major domain)"/>
    <property type="match status" value="1"/>
</dbReference>
<dbReference type="OrthoDB" id="3564840at2"/>
<dbReference type="GO" id="GO:0003677">
    <property type="term" value="F:DNA binding"/>
    <property type="evidence" value="ECO:0007669"/>
    <property type="project" value="UniProtKB-KW"/>
</dbReference>
<dbReference type="SUPFAM" id="SSF46785">
    <property type="entry name" value="Winged helix' DNA-binding domain"/>
    <property type="match status" value="1"/>
</dbReference>
<keyword evidence="7" id="KW-0032">Aminotransferase</keyword>
<sequence length="445" mass="47689">MRDYRRVADDVAAEIRAGRLRPGDRLPPQRIFAREHGIANSTAIRVYQELALRGLTVGEVGRGTFVCAAPRLAIPMHSETAGNRVDLELNYPTVPEQTRLLASGLGGLLRADVLESVLQPVGATGTSATRSVAADLLSRGGWRPDPSRVLFSGNGRQAISAVIAAVVPRGARLGVEELTYPAVKAIATRLGITLVPLAMDQAGLIPEAIEEAHSGSPLHAIYVQPTMHNPLSLSMPQERLVHLAQVLLRLGIYAIEDAIWAFLRDDLPPLASLAPERTVFVDSLSKRVSPGLTLGFAVAPGGIAGGIAASLRSGGWTPMRFALEAASRWQADGTIEMLVRAKQRETAIRQEIASQHLGGFSTKSDPRSYYCWWELPSPWRADTFVTAASRHGIGVTPAAAFSVGRHRVPRAVRVGLAPPQRDVLSRALAVLADIAQSSPDDVVTD</sequence>
<dbReference type="InterPro" id="IPR015422">
    <property type="entry name" value="PyrdxlP-dep_Trfase_small"/>
</dbReference>
<protein>
    <submittedName>
        <fullName evidence="7">Transcriptional regulator containing a DNA-binding HTH domain and an aminotransferase domain</fullName>
    </submittedName>
</protein>
<dbReference type="InterPro" id="IPR004839">
    <property type="entry name" value="Aminotransferase_I/II_large"/>
</dbReference>
<dbReference type="PANTHER" id="PTHR46577:SF1">
    <property type="entry name" value="HTH-TYPE TRANSCRIPTIONAL REGULATORY PROTEIN GABR"/>
    <property type="match status" value="1"/>
</dbReference>